<accession>A0A0B2RCS3</accession>
<dbReference type="GO" id="GO:0016594">
    <property type="term" value="F:glycine binding"/>
    <property type="evidence" value="ECO:0007669"/>
    <property type="project" value="TreeGrafter"/>
</dbReference>
<dbReference type="EMBL" id="KN650299">
    <property type="protein sequence ID" value="KHN32211.1"/>
    <property type="molecule type" value="Genomic_DNA"/>
</dbReference>
<dbReference type="GO" id="GO:0030170">
    <property type="term" value="F:pyridoxal phosphate binding"/>
    <property type="evidence" value="ECO:0007669"/>
    <property type="project" value="TreeGrafter"/>
</dbReference>
<dbReference type="GO" id="GO:0009941">
    <property type="term" value="C:chloroplast envelope"/>
    <property type="evidence" value="ECO:0007669"/>
    <property type="project" value="TreeGrafter"/>
</dbReference>
<gene>
    <name evidence="1" type="ORF">glysoja_035304</name>
</gene>
<organism evidence="1">
    <name type="scientific">Glycine soja</name>
    <name type="common">Wild soybean</name>
    <dbReference type="NCBI Taxonomy" id="3848"/>
    <lineage>
        <taxon>Eukaryota</taxon>
        <taxon>Viridiplantae</taxon>
        <taxon>Streptophyta</taxon>
        <taxon>Embryophyta</taxon>
        <taxon>Tracheophyta</taxon>
        <taxon>Spermatophyta</taxon>
        <taxon>Magnoliopsida</taxon>
        <taxon>eudicotyledons</taxon>
        <taxon>Gunneridae</taxon>
        <taxon>Pentapetalae</taxon>
        <taxon>rosids</taxon>
        <taxon>fabids</taxon>
        <taxon>Fabales</taxon>
        <taxon>Fabaceae</taxon>
        <taxon>Papilionoideae</taxon>
        <taxon>50 kb inversion clade</taxon>
        <taxon>NPAAA clade</taxon>
        <taxon>indigoferoid/millettioid clade</taxon>
        <taxon>Phaseoleae</taxon>
        <taxon>Glycine</taxon>
        <taxon>Glycine subgen. Soja</taxon>
    </lineage>
</organism>
<dbReference type="GO" id="GO:0019464">
    <property type="term" value="P:glycine decarboxylation via glycine cleavage system"/>
    <property type="evidence" value="ECO:0007669"/>
    <property type="project" value="TreeGrafter"/>
</dbReference>
<dbReference type="Proteomes" id="UP000053555">
    <property type="component" value="Unassembled WGS sequence"/>
</dbReference>
<keyword evidence="1" id="KW-0560">Oxidoreductase</keyword>
<sequence length="104" mass="11546">MLKVIRGDRPPLQCLHYTCLSTDAMCAMKNVSVGTDAKGNINIEELRKAAETHKDNLSALMVTYPSTHGVYEEGVDEICKIIYGNGGQVYMDGISKVEYCWDRA</sequence>
<dbReference type="GO" id="GO:0005739">
    <property type="term" value="C:mitochondrion"/>
    <property type="evidence" value="ECO:0007669"/>
    <property type="project" value="TreeGrafter"/>
</dbReference>
<evidence type="ECO:0000313" key="1">
    <source>
        <dbReference type="EMBL" id="KHN32211.1"/>
    </source>
</evidence>
<reference evidence="1" key="1">
    <citation type="submission" date="2014-07" db="EMBL/GenBank/DDBJ databases">
        <title>Identification of a novel salt tolerance gene in wild soybean by whole-genome sequencing.</title>
        <authorList>
            <person name="Lam H.-M."/>
            <person name="Qi X."/>
            <person name="Li M.-W."/>
            <person name="Liu X."/>
            <person name="Xie M."/>
            <person name="Ni M."/>
            <person name="Xu X."/>
        </authorList>
    </citation>
    <scope>NUCLEOTIDE SEQUENCE [LARGE SCALE GENOMIC DNA]</scope>
    <source>
        <tissue evidence="1">Root</tissue>
    </source>
</reference>
<dbReference type="InterPro" id="IPR020581">
    <property type="entry name" value="GDC_P"/>
</dbReference>
<dbReference type="EC" id="1.4.4.2" evidence="1"/>
<name>A0A0B2RCS3_GLYSO</name>
<dbReference type="GO" id="GO:0004375">
    <property type="term" value="F:glycine dehydrogenase (decarboxylating) activity"/>
    <property type="evidence" value="ECO:0007669"/>
    <property type="project" value="UniProtKB-EC"/>
</dbReference>
<dbReference type="InterPro" id="IPR015424">
    <property type="entry name" value="PyrdxlP-dep_Trfase"/>
</dbReference>
<dbReference type="PANTHER" id="PTHR11773">
    <property type="entry name" value="GLYCINE DEHYDROGENASE, DECARBOXYLATING"/>
    <property type="match status" value="1"/>
</dbReference>
<proteinExistence type="predicted"/>
<dbReference type="PANTHER" id="PTHR11773:SF1">
    <property type="entry name" value="GLYCINE DEHYDROGENASE (DECARBOXYLATING), MITOCHONDRIAL"/>
    <property type="match status" value="1"/>
</dbReference>
<dbReference type="InterPro" id="IPR015421">
    <property type="entry name" value="PyrdxlP-dep_Trfase_major"/>
</dbReference>
<dbReference type="GO" id="GO:0048046">
    <property type="term" value="C:apoplast"/>
    <property type="evidence" value="ECO:0007669"/>
    <property type="project" value="TreeGrafter"/>
</dbReference>
<dbReference type="SUPFAM" id="SSF53383">
    <property type="entry name" value="PLP-dependent transferases"/>
    <property type="match status" value="1"/>
</dbReference>
<dbReference type="Gene3D" id="3.40.640.10">
    <property type="entry name" value="Type I PLP-dependent aspartate aminotransferase-like (Major domain)"/>
    <property type="match status" value="1"/>
</dbReference>
<dbReference type="AlphaFoldDB" id="A0A0B2RCS3"/>
<dbReference type="GO" id="GO:0005960">
    <property type="term" value="C:glycine cleavage complex"/>
    <property type="evidence" value="ECO:0007669"/>
    <property type="project" value="TreeGrafter"/>
</dbReference>
<protein>
    <submittedName>
        <fullName evidence="1">Glycine dehydrogenase [decarboxylating], mitochondrial</fullName>
        <ecNumber evidence="1">1.4.4.2</ecNumber>
    </submittedName>
</protein>